<reference evidence="1 2" key="1">
    <citation type="submission" date="2016-07" db="EMBL/GenBank/DDBJ databases">
        <title>Acinetobacter sp. ANC 4603.</title>
        <authorList>
            <person name="Radolfova-Krizova L."/>
            <person name="Nemec A."/>
        </authorList>
    </citation>
    <scope>NUCLEOTIDE SEQUENCE [LARGE SCALE GENOMIC DNA]</scope>
    <source>
        <strain evidence="1 2">ANC 4603</strain>
    </source>
</reference>
<keyword evidence="2" id="KW-1185">Reference proteome</keyword>
<dbReference type="Proteomes" id="UP000186553">
    <property type="component" value="Unassembled WGS sequence"/>
</dbReference>
<protein>
    <submittedName>
        <fullName evidence="1">Uncharacterized protein</fullName>
    </submittedName>
</protein>
<organism evidence="1 2">
    <name type="scientific">Acinetobacter celticus</name>
    <dbReference type="NCBI Taxonomy" id="1891224"/>
    <lineage>
        <taxon>Bacteria</taxon>
        <taxon>Pseudomonadati</taxon>
        <taxon>Pseudomonadota</taxon>
        <taxon>Gammaproteobacteria</taxon>
        <taxon>Moraxellales</taxon>
        <taxon>Moraxellaceae</taxon>
        <taxon>Acinetobacter</taxon>
    </lineage>
</organism>
<dbReference type="EMBL" id="MBDL01000013">
    <property type="protein sequence ID" value="ODA11979.1"/>
    <property type="molecule type" value="Genomic_DNA"/>
</dbReference>
<accession>A0A1C3CTB7</accession>
<evidence type="ECO:0000313" key="2">
    <source>
        <dbReference type="Proteomes" id="UP000186553"/>
    </source>
</evidence>
<comment type="caution">
    <text evidence="1">The sequence shown here is derived from an EMBL/GenBank/DDBJ whole genome shotgun (WGS) entry which is preliminary data.</text>
</comment>
<sequence>MSGILKVIVIDLVTIVVEVSFETFHLLGTLLKSSYNEFGFSWKLFRVFLFEHLKLATIFFVKSFFEKLKDVLLNVFMNAFKAKVYMYLIS</sequence>
<dbReference type="AlphaFoldDB" id="A0A1C3CTB7"/>
<proteinExistence type="predicted"/>
<evidence type="ECO:0000313" key="1">
    <source>
        <dbReference type="EMBL" id="ODA11979.1"/>
    </source>
</evidence>
<name>A0A1C3CTB7_9GAMM</name>
<gene>
    <name evidence="1" type="ORF">BBP83_12495</name>
</gene>